<organism evidence="2 3">
    <name type="scientific">Pantoea brenneri</name>
    <dbReference type="NCBI Taxonomy" id="472694"/>
    <lineage>
        <taxon>Bacteria</taxon>
        <taxon>Pseudomonadati</taxon>
        <taxon>Pseudomonadota</taxon>
        <taxon>Gammaproteobacteria</taxon>
        <taxon>Enterobacterales</taxon>
        <taxon>Erwiniaceae</taxon>
        <taxon>Pantoea</taxon>
    </lineage>
</organism>
<name>A0A7Y6NI04_9GAMM</name>
<proteinExistence type="predicted"/>
<gene>
    <name evidence="2" type="ORF">HU668_20415</name>
</gene>
<protein>
    <recommendedName>
        <fullName evidence="1">DUF2268 domain-containing protein</fullName>
    </recommendedName>
</protein>
<accession>A0A7Y6NI04</accession>
<feature type="domain" description="DUF2268" evidence="1">
    <location>
        <begin position="29"/>
        <end position="211"/>
    </location>
</feature>
<dbReference type="Proteomes" id="UP000566985">
    <property type="component" value="Unassembled WGS sequence"/>
</dbReference>
<evidence type="ECO:0000313" key="2">
    <source>
        <dbReference type="EMBL" id="NUY98816.1"/>
    </source>
</evidence>
<dbReference type="AlphaFoldDB" id="A0A7Y6NI04"/>
<dbReference type="EMBL" id="JABWPM010000033">
    <property type="protein sequence ID" value="NUY98816.1"/>
    <property type="molecule type" value="Genomic_DNA"/>
</dbReference>
<dbReference type="GeneID" id="57347623"/>
<sequence length="222" mass="24514">MAEQWKLHWLEASGDLQDYQTEITHQADAACQILSAVMPPPRLDILVQCAPAAVIPETGTGGYAYSATLFGLTIDPANPQLAQTLSSGALMRTILHEVHHCLRMAGPGYGWTPGDALVSEGLAGQFVCWLLDSPPERWERASERQWLLDNSVTLVALNNPHYDHAAWFFGSGTYPRWYGYTLGYQLVAAWRDQLPVLTPEKWLNVTAEEVIAAGLHCGLVTR</sequence>
<dbReference type="RefSeq" id="WP_069729898.1">
    <property type="nucleotide sequence ID" value="NZ_JABWPE010000035.1"/>
</dbReference>
<comment type="caution">
    <text evidence="2">The sequence shown here is derived from an EMBL/GenBank/DDBJ whole genome shotgun (WGS) entry which is preliminary data.</text>
</comment>
<evidence type="ECO:0000259" key="1">
    <source>
        <dbReference type="Pfam" id="PF10026"/>
    </source>
</evidence>
<dbReference type="Pfam" id="PF10026">
    <property type="entry name" value="DUF2268"/>
    <property type="match status" value="1"/>
</dbReference>
<evidence type="ECO:0000313" key="3">
    <source>
        <dbReference type="Proteomes" id="UP000566985"/>
    </source>
</evidence>
<reference evidence="2 3" key="1">
    <citation type="submission" date="2020-05" db="EMBL/GenBank/DDBJ databases">
        <title>Whole Genome Sequences of Enterobacteriales Associated with the International Space Station.</title>
        <authorList>
            <person name="Bharadwaj A."/>
            <person name="Daudu R."/>
            <person name="Singh N."/>
            <person name="Wood J."/>
            <person name="Debieu M."/>
            <person name="Mason C."/>
            <person name="Wang C."/>
            <person name="Venkateswaran K."/>
        </authorList>
    </citation>
    <scope>NUCLEOTIDE SEQUENCE [LARGE SCALE GENOMIC DNA]</scope>
    <source>
        <strain evidence="2 3">IF5SW-B1</strain>
    </source>
</reference>
<dbReference type="InterPro" id="IPR018728">
    <property type="entry name" value="DUF2268"/>
</dbReference>